<evidence type="ECO:0000313" key="3">
    <source>
        <dbReference type="Proteomes" id="UP001408356"/>
    </source>
</evidence>
<reference evidence="2 3" key="1">
    <citation type="journal article" date="2024" name="J. Plant Pathol.">
        <title>Sequence and assembly of the genome of Seiridium unicorne, isolate CBS 538.82, causal agent of cypress canker disease.</title>
        <authorList>
            <person name="Scali E."/>
            <person name="Rocca G.D."/>
            <person name="Danti R."/>
            <person name="Garbelotto M."/>
            <person name="Barberini S."/>
            <person name="Baroncelli R."/>
            <person name="Emiliani G."/>
        </authorList>
    </citation>
    <scope>NUCLEOTIDE SEQUENCE [LARGE SCALE GENOMIC DNA]</scope>
    <source>
        <strain evidence="2 3">BM-138-508</strain>
    </source>
</reference>
<feature type="transmembrane region" description="Helical" evidence="1">
    <location>
        <begin position="320"/>
        <end position="339"/>
    </location>
</feature>
<keyword evidence="1" id="KW-1133">Transmembrane helix</keyword>
<organism evidence="2 3">
    <name type="scientific">Seiridium unicorne</name>
    <dbReference type="NCBI Taxonomy" id="138068"/>
    <lineage>
        <taxon>Eukaryota</taxon>
        <taxon>Fungi</taxon>
        <taxon>Dikarya</taxon>
        <taxon>Ascomycota</taxon>
        <taxon>Pezizomycotina</taxon>
        <taxon>Sordariomycetes</taxon>
        <taxon>Xylariomycetidae</taxon>
        <taxon>Amphisphaeriales</taxon>
        <taxon>Sporocadaceae</taxon>
        <taxon>Seiridium</taxon>
    </lineage>
</organism>
<evidence type="ECO:0000256" key="1">
    <source>
        <dbReference type="SAM" id="Phobius"/>
    </source>
</evidence>
<keyword evidence="1" id="KW-0812">Transmembrane</keyword>
<gene>
    <name evidence="2" type="ORF">SUNI508_07856</name>
</gene>
<proteinExistence type="predicted"/>
<keyword evidence="3" id="KW-1185">Reference proteome</keyword>
<evidence type="ECO:0008006" key="4">
    <source>
        <dbReference type="Google" id="ProtNLM"/>
    </source>
</evidence>
<sequence>MDEFRELAWEALGPELFDRGNDVCFGFFIPQLASALQGEAENRDGLKWSPLGREEMVEFFSSDNHGLRLLYIQTNETGSLMIDKEVFELLWRLESPGFDDASLWLIAHKYDGYHYFRGPNQIDTFFFGFPFLKKYASYTSASGFMGYVIALVICIRYDAFDSESDLSQIREIEESTGFRLAGIPRRDGFDIERLTQWLQTSGQILITISARKRTLRSVASMLDHVTTQMDEMGSSHLDGDLQSRAAESSRHLAEAMPSMKSRIHAYQEYMDYMNVRVERLSNVSFTLLTHKDAGTSIEQAHASRELAEAAKRDSSAMKTIAVMTMAFLPATFFAALFAIPSLDWKSDTVIQGNHWIYWAFTAPATVLVFLIWFLLNNRHWMTRQYVRRSQDIKEKKSRKVFRAIRHRKGGSDTVNDAA</sequence>
<feature type="transmembrane region" description="Helical" evidence="1">
    <location>
        <begin position="135"/>
        <end position="155"/>
    </location>
</feature>
<dbReference type="Gene3D" id="1.20.58.340">
    <property type="entry name" value="Magnesium transport protein CorA, transmembrane region"/>
    <property type="match status" value="1"/>
</dbReference>
<feature type="transmembrane region" description="Helical" evidence="1">
    <location>
        <begin position="355"/>
        <end position="375"/>
    </location>
</feature>
<accession>A0ABR2UVK9</accession>
<protein>
    <recommendedName>
        <fullName evidence="4">Mg2+ transporter protein</fullName>
    </recommendedName>
</protein>
<name>A0ABR2UVK9_9PEZI</name>
<keyword evidence="1" id="KW-0472">Membrane</keyword>
<dbReference type="Proteomes" id="UP001408356">
    <property type="component" value="Unassembled WGS sequence"/>
</dbReference>
<evidence type="ECO:0000313" key="2">
    <source>
        <dbReference type="EMBL" id="KAK9418599.1"/>
    </source>
</evidence>
<dbReference type="EMBL" id="JARVKF010000363">
    <property type="protein sequence ID" value="KAK9418599.1"/>
    <property type="molecule type" value="Genomic_DNA"/>
</dbReference>
<comment type="caution">
    <text evidence="2">The sequence shown here is derived from an EMBL/GenBank/DDBJ whole genome shotgun (WGS) entry which is preliminary data.</text>
</comment>